<evidence type="ECO:0000256" key="1">
    <source>
        <dbReference type="ARBA" id="ARBA00005251"/>
    </source>
</evidence>
<dbReference type="PANTHER" id="PTHR21569">
    <property type="entry name" value="RIBOSOMAL PROTEIN S9"/>
    <property type="match status" value="1"/>
</dbReference>
<reference evidence="8" key="1">
    <citation type="journal article" date="2022" name="Int. J. Syst. Evol. Microbiol.">
        <title>Pseudomonas aegrilactucae sp. nov. and Pseudomonas morbosilactucae sp. nov., pathogens causing bacterial rot of lettuce in Japan.</title>
        <authorList>
            <person name="Sawada H."/>
            <person name="Fujikawa T."/>
            <person name="Satou M."/>
        </authorList>
    </citation>
    <scope>NUCLEOTIDE SEQUENCE</scope>
    <source>
        <strain evidence="8">0166_1</strain>
    </source>
</reference>
<dbReference type="GO" id="GO:0022627">
    <property type="term" value="C:cytosolic small ribosomal subunit"/>
    <property type="evidence" value="ECO:0007669"/>
    <property type="project" value="TreeGrafter"/>
</dbReference>
<name>A0A9E7C2F0_9ACTN</name>
<evidence type="ECO:0000256" key="4">
    <source>
        <dbReference type="ARBA" id="ARBA00035259"/>
    </source>
</evidence>
<protein>
    <recommendedName>
        <fullName evidence="4 5">Small ribosomal subunit protein uS9</fullName>
    </recommendedName>
</protein>
<feature type="region of interest" description="Disordered" evidence="7">
    <location>
        <begin position="1"/>
        <end position="162"/>
    </location>
</feature>
<dbReference type="GO" id="GO:0003723">
    <property type="term" value="F:RNA binding"/>
    <property type="evidence" value="ECO:0007669"/>
    <property type="project" value="TreeGrafter"/>
</dbReference>
<dbReference type="Gene3D" id="3.30.230.10">
    <property type="match status" value="1"/>
</dbReference>
<feature type="compositionally biased region" description="Basic and acidic residues" evidence="7">
    <location>
        <begin position="1"/>
        <end position="11"/>
    </location>
</feature>
<accession>A0A9E7C2F0</accession>
<dbReference type="InterPro" id="IPR014721">
    <property type="entry name" value="Ribsml_uS5_D2-typ_fold_subgr"/>
</dbReference>
<evidence type="ECO:0000256" key="7">
    <source>
        <dbReference type="SAM" id="MobiDB-lite"/>
    </source>
</evidence>
<dbReference type="GO" id="GO:0006412">
    <property type="term" value="P:translation"/>
    <property type="evidence" value="ECO:0007669"/>
    <property type="project" value="UniProtKB-UniRule"/>
</dbReference>
<dbReference type="GO" id="GO:0003735">
    <property type="term" value="F:structural constituent of ribosome"/>
    <property type="evidence" value="ECO:0007669"/>
    <property type="project" value="InterPro"/>
</dbReference>
<evidence type="ECO:0000256" key="5">
    <source>
        <dbReference type="HAMAP-Rule" id="MF_00532"/>
    </source>
</evidence>
<feature type="compositionally biased region" description="Low complexity" evidence="7">
    <location>
        <begin position="14"/>
        <end position="25"/>
    </location>
</feature>
<feature type="compositionally biased region" description="Basic residues" evidence="7">
    <location>
        <begin position="285"/>
        <end position="304"/>
    </location>
</feature>
<keyword evidence="3 5" id="KW-0687">Ribonucleoprotein</keyword>
<feature type="compositionally biased region" description="Basic and acidic residues" evidence="7">
    <location>
        <begin position="275"/>
        <end position="284"/>
    </location>
</feature>
<feature type="compositionally biased region" description="Low complexity" evidence="7">
    <location>
        <begin position="56"/>
        <end position="103"/>
    </location>
</feature>
<dbReference type="PANTHER" id="PTHR21569:SF1">
    <property type="entry name" value="SMALL RIBOSOMAL SUBUNIT PROTEIN US9M"/>
    <property type="match status" value="1"/>
</dbReference>
<organism evidence="8 9">
    <name type="scientific">Capillimicrobium parvum</name>
    <dbReference type="NCBI Taxonomy" id="2884022"/>
    <lineage>
        <taxon>Bacteria</taxon>
        <taxon>Bacillati</taxon>
        <taxon>Actinomycetota</taxon>
        <taxon>Thermoleophilia</taxon>
        <taxon>Solirubrobacterales</taxon>
        <taxon>Capillimicrobiaceae</taxon>
        <taxon>Capillimicrobium</taxon>
    </lineage>
</organism>
<gene>
    <name evidence="5" type="primary">rpsI</name>
    <name evidence="8" type="ORF">DSM104329_04099</name>
</gene>
<proteinExistence type="inferred from homology"/>
<dbReference type="PROSITE" id="PS00360">
    <property type="entry name" value="RIBOSOMAL_S9"/>
    <property type="match status" value="1"/>
</dbReference>
<dbReference type="AlphaFoldDB" id="A0A9E7C2F0"/>
<evidence type="ECO:0000313" key="9">
    <source>
        <dbReference type="Proteomes" id="UP001162834"/>
    </source>
</evidence>
<dbReference type="FunFam" id="3.30.230.10:FF:000001">
    <property type="entry name" value="30S ribosomal protein S9"/>
    <property type="match status" value="1"/>
</dbReference>
<dbReference type="HAMAP" id="MF_00532_B">
    <property type="entry name" value="Ribosomal_uS9_B"/>
    <property type="match status" value="1"/>
</dbReference>
<evidence type="ECO:0000313" key="8">
    <source>
        <dbReference type="EMBL" id="UGS37679.1"/>
    </source>
</evidence>
<dbReference type="SUPFAM" id="SSF54211">
    <property type="entry name" value="Ribosomal protein S5 domain 2-like"/>
    <property type="match status" value="1"/>
</dbReference>
<feature type="compositionally biased region" description="Acidic residues" evidence="7">
    <location>
        <begin position="104"/>
        <end position="115"/>
    </location>
</feature>
<dbReference type="NCBIfam" id="NF001099">
    <property type="entry name" value="PRK00132.1"/>
    <property type="match status" value="1"/>
</dbReference>
<dbReference type="InterPro" id="IPR020568">
    <property type="entry name" value="Ribosomal_Su5_D2-typ_SF"/>
</dbReference>
<dbReference type="Proteomes" id="UP001162834">
    <property type="component" value="Chromosome"/>
</dbReference>
<comment type="similarity">
    <text evidence="1 5 6">Belongs to the universal ribosomal protein uS9 family.</text>
</comment>
<dbReference type="Pfam" id="PF00380">
    <property type="entry name" value="Ribosomal_S9"/>
    <property type="match status" value="1"/>
</dbReference>
<feature type="region of interest" description="Disordered" evidence="7">
    <location>
        <begin position="275"/>
        <end position="304"/>
    </location>
</feature>
<dbReference type="RefSeq" id="WP_407655853.1">
    <property type="nucleotide sequence ID" value="NZ_CP087164.1"/>
</dbReference>
<evidence type="ECO:0000256" key="6">
    <source>
        <dbReference type="RuleBase" id="RU003815"/>
    </source>
</evidence>
<dbReference type="InterPro" id="IPR020574">
    <property type="entry name" value="Ribosomal_uS9_CS"/>
</dbReference>
<keyword evidence="2 5" id="KW-0689">Ribosomal protein</keyword>
<dbReference type="InterPro" id="IPR023035">
    <property type="entry name" value="Ribosomal_uS9_bac/plastid"/>
</dbReference>
<evidence type="ECO:0000256" key="2">
    <source>
        <dbReference type="ARBA" id="ARBA00022980"/>
    </source>
</evidence>
<evidence type="ECO:0000256" key="3">
    <source>
        <dbReference type="ARBA" id="ARBA00023274"/>
    </source>
</evidence>
<dbReference type="EMBL" id="CP087164">
    <property type="protein sequence ID" value="UGS37679.1"/>
    <property type="molecule type" value="Genomic_DNA"/>
</dbReference>
<dbReference type="KEGG" id="sbae:DSM104329_04099"/>
<feature type="compositionally biased region" description="Acidic residues" evidence="7">
    <location>
        <begin position="41"/>
        <end position="55"/>
    </location>
</feature>
<dbReference type="InterPro" id="IPR000754">
    <property type="entry name" value="Ribosomal_uS9"/>
</dbReference>
<sequence>MADDATPKDEQTEPQEQPEATGADVPADEATEAAAAAVEDAAPEAEVAPEPEAAEEAPAPAAAEADAPAQPVAAGEPEAGAPAATPVPAAAEVDAPAAPAPEAAAEDGDDEDDEPAAPRVKPAIPGMDLQPDIVPEGMDPLARAEAEAEAEAEAAAAEAEAEDLDQPVAATIDLGASARYTATGKRKTAIARVILKPGTGAYTINGKPLDVFFPRATLQANIRQPLIAVGYEERMDVVATLTGGGVSAQAGALRHGVSRALLEADPNLRGELKRRGFLTRDSRAKERKKAGLKKARKRPQFSKR</sequence>
<keyword evidence="9" id="KW-1185">Reference proteome</keyword>